<comment type="caution">
    <text evidence="3">Lacks conserved residue(s) required for the propagation of feature annotation.</text>
</comment>
<protein>
    <submittedName>
        <fullName evidence="5">Plasma kallikrein</fullName>
    </submittedName>
</protein>
<dbReference type="InterPro" id="IPR002172">
    <property type="entry name" value="LDrepeatLR_classA_rpt"/>
</dbReference>
<dbReference type="SMART" id="SM00192">
    <property type="entry name" value="LDLa"/>
    <property type="match status" value="1"/>
</dbReference>
<dbReference type="InterPro" id="IPR033116">
    <property type="entry name" value="TRYPSIN_SER"/>
</dbReference>
<evidence type="ECO:0000256" key="3">
    <source>
        <dbReference type="PROSITE-ProRule" id="PRU00124"/>
    </source>
</evidence>
<feature type="disulfide bond" evidence="3">
    <location>
        <begin position="91"/>
        <end position="109"/>
    </location>
</feature>
<reference evidence="5 7" key="1">
    <citation type="journal article" date="2019" name="Sci. Rep.">
        <title>Orb-weaving spider Araneus ventricosus genome elucidates the spidroin gene catalogue.</title>
        <authorList>
            <person name="Kono N."/>
            <person name="Nakamura H."/>
            <person name="Ohtoshi R."/>
            <person name="Moran D.A.P."/>
            <person name="Shinohara A."/>
            <person name="Yoshida Y."/>
            <person name="Fujiwara M."/>
            <person name="Mori M."/>
            <person name="Tomita M."/>
            <person name="Arakawa K."/>
        </authorList>
    </citation>
    <scope>NUCLEOTIDE SEQUENCE [LARGE SCALE GENOMIC DNA]</scope>
</reference>
<dbReference type="InterPro" id="IPR043504">
    <property type="entry name" value="Peptidase_S1_PA_chymotrypsin"/>
</dbReference>
<dbReference type="InterPro" id="IPR009003">
    <property type="entry name" value="Peptidase_S1_PA"/>
</dbReference>
<gene>
    <name evidence="5" type="primary">KLKB1_4</name>
    <name evidence="6" type="synonym">KLKB1_7</name>
    <name evidence="5" type="ORF">AVEN_179962_1</name>
    <name evidence="6" type="ORF">AVEN_180005_1</name>
</gene>
<sequence>MYHITDNMFCAGYERGGRDACLGDSGGPLMCQREDGRWILLGVTSNGDGCGRPGRPGVYTKVANYLDWIHKVTEAKHPVQIPPDPCEGVRCRLGRCIAPYKMCDGRWDCSEGRDEDHCLE</sequence>
<organism evidence="5 7">
    <name type="scientific">Araneus ventricosus</name>
    <name type="common">Orbweaver spider</name>
    <name type="synonym">Epeira ventricosa</name>
    <dbReference type="NCBI Taxonomy" id="182803"/>
    <lineage>
        <taxon>Eukaryota</taxon>
        <taxon>Metazoa</taxon>
        <taxon>Ecdysozoa</taxon>
        <taxon>Arthropoda</taxon>
        <taxon>Chelicerata</taxon>
        <taxon>Arachnida</taxon>
        <taxon>Araneae</taxon>
        <taxon>Araneomorphae</taxon>
        <taxon>Entelegynae</taxon>
        <taxon>Araneoidea</taxon>
        <taxon>Araneidae</taxon>
        <taxon>Araneus</taxon>
    </lineage>
</organism>
<dbReference type="PANTHER" id="PTHR24252:SF7">
    <property type="entry name" value="HYALIN"/>
    <property type="match status" value="1"/>
</dbReference>
<dbReference type="SUPFAM" id="SSF57424">
    <property type="entry name" value="LDL receptor-like module"/>
    <property type="match status" value="1"/>
</dbReference>
<dbReference type="OrthoDB" id="6428856at2759"/>
<dbReference type="Gene3D" id="4.10.400.10">
    <property type="entry name" value="Low-density Lipoprotein Receptor"/>
    <property type="match status" value="1"/>
</dbReference>
<dbReference type="PROSITE" id="PS00135">
    <property type="entry name" value="TRYPSIN_SER"/>
    <property type="match status" value="1"/>
</dbReference>
<feature type="disulfide bond" evidence="3">
    <location>
        <begin position="103"/>
        <end position="118"/>
    </location>
</feature>
<evidence type="ECO:0000313" key="7">
    <source>
        <dbReference type="Proteomes" id="UP000499080"/>
    </source>
</evidence>
<evidence type="ECO:0000259" key="4">
    <source>
        <dbReference type="PROSITE" id="PS50240"/>
    </source>
</evidence>
<keyword evidence="7" id="KW-1185">Reference proteome</keyword>
<dbReference type="GO" id="GO:0006508">
    <property type="term" value="P:proteolysis"/>
    <property type="evidence" value="ECO:0007669"/>
    <property type="project" value="InterPro"/>
</dbReference>
<dbReference type="AlphaFoldDB" id="A0A4Y2ULS7"/>
<evidence type="ECO:0000313" key="5">
    <source>
        <dbReference type="EMBL" id="GBO13818.1"/>
    </source>
</evidence>
<comment type="similarity">
    <text evidence="2">Belongs to the peptidase S1 family. CLIP subfamily.</text>
</comment>
<dbReference type="Pfam" id="PF00057">
    <property type="entry name" value="Ldl_recept_a"/>
    <property type="match status" value="1"/>
</dbReference>
<dbReference type="InterPro" id="IPR001254">
    <property type="entry name" value="Trypsin_dom"/>
</dbReference>
<name>A0A4Y2ULS7_ARAVE</name>
<dbReference type="GO" id="GO:0004252">
    <property type="term" value="F:serine-type endopeptidase activity"/>
    <property type="evidence" value="ECO:0007669"/>
    <property type="project" value="InterPro"/>
</dbReference>
<dbReference type="CDD" id="cd00112">
    <property type="entry name" value="LDLa"/>
    <property type="match status" value="1"/>
</dbReference>
<dbReference type="Proteomes" id="UP000499080">
    <property type="component" value="Unassembled WGS sequence"/>
</dbReference>
<accession>A0A4Y2ULS7</accession>
<evidence type="ECO:0000256" key="1">
    <source>
        <dbReference type="ARBA" id="ARBA00023157"/>
    </source>
</evidence>
<comment type="caution">
    <text evidence="5">The sequence shown here is derived from an EMBL/GenBank/DDBJ whole genome shotgun (WGS) entry which is preliminary data.</text>
</comment>
<evidence type="ECO:0000313" key="6">
    <source>
        <dbReference type="EMBL" id="GBO13839.1"/>
    </source>
</evidence>
<dbReference type="PROSITE" id="PS50068">
    <property type="entry name" value="LDLRA_2"/>
    <property type="match status" value="1"/>
</dbReference>
<feature type="domain" description="Peptidase S1" evidence="4">
    <location>
        <begin position="1"/>
        <end position="74"/>
    </location>
</feature>
<dbReference type="SUPFAM" id="SSF50494">
    <property type="entry name" value="Trypsin-like serine proteases"/>
    <property type="match status" value="1"/>
</dbReference>
<dbReference type="EMBL" id="BGPR01038074">
    <property type="protein sequence ID" value="GBO13839.1"/>
    <property type="molecule type" value="Genomic_DNA"/>
</dbReference>
<dbReference type="PANTHER" id="PTHR24252">
    <property type="entry name" value="ACROSIN-RELATED"/>
    <property type="match status" value="1"/>
</dbReference>
<keyword evidence="1 3" id="KW-1015">Disulfide bond</keyword>
<dbReference type="InterPro" id="IPR023415">
    <property type="entry name" value="LDLR_class-A_CS"/>
</dbReference>
<dbReference type="CDD" id="cd00190">
    <property type="entry name" value="Tryp_SPc"/>
    <property type="match status" value="1"/>
</dbReference>
<evidence type="ECO:0000256" key="2">
    <source>
        <dbReference type="ARBA" id="ARBA00024195"/>
    </source>
</evidence>
<dbReference type="Pfam" id="PF00089">
    <property type="entry name" value="Trypsin"/>
    <property type="match status" value="1"/>
</dbReference>
<dbReference type="EMBL" id="BGPR01038053">
    <property type="protein sequence ID" value="GBO13818.1"/>
    <property type="molecule type" value="Genomic_DNA"/>
</dbReference>
<dbReference type="PROSITE" id="PS50240">
    <property type="entry name" value="TRYPSIN_DOM"/>
    <property type="match status" value="1"/>
</dbReference>
<dbReference type="PROSITE" id="PS01209">
    <property type="entry name" value="LDLRA_1"/>
    <property type="match status" value="1"/>
</dbReference>
<dbReference type="InterPro" id="IPR036055">
    <property type="entry name" value="LDL_receptor-like_sf"/>
</dbReference>
<dbReference type="FunFam" id="2.40.10.10:FF:000002">
    <property type="entry name" value="Transmembrane protease serine"/>
    <property type="match status" value="1"/>
</dbReference>
<proteinExistence type="inferred from homology"/>
<dbReference type="Gene3D" id="2.40.10.10">
    <property type="entry name" value="Trypsin-like serine proteases"/>
    <property type="match status" value="1"/>
</dbReference>